<sequence>MTWKEKLHDFRKKVMSHLLYGWIRVIHEPSEHQHCLQERLEQSREDCHRHRHRIAPSYAACNYTWPSVIHCAHNHMENSLFSNSEQRTFQEGKADSMANNKFTTSDQDQLSK</sequence>
<organism evidence="1 2">
    <name type="scientific">Diphasiastrum complanatum</name>
    <name type="common">Issler's clubmoss</name>
    <name type="synonym">Lycopodium complanatum</name>
    <dbReference type="NCBI Taxonomy" id="34168"/>
    <lineage>
        <taxon>Eukaryota</taxon>
        <taxon>Viridiplantae</taxon>
        <taxon>Streptophyta</taxon>
        <taxon>Embryophyta</taxon>
        <taxon>Tracheophyta</taxon>
        <taxon>Lycopodiopsida</taxon>
        <taxon>Lycopodiales</taxon>
        <taxon>Lycopodiaceae</taxon>
        <taxon>Lycopodioideae</taxon>
        <taxon>Diphasiastrum</taxon>
    </lineage>
</organism>
<name>A0ACC2CXI9_DIPCM</name>
<dbReference type="Proteomes" id="UP001162992">
    <property type="component" value="Chromosome 8"/>
</dbReference>
<reference evidence="2" key="1">
    <citation type="journal article" date="2024" name="Proc. Natl. Acad. Sci. U.S.A.">
        <title>Extraordinary preservation of gene collinearity over three hundred million years revealed in homosporous lycophytes.</title>
        <authorList>
            <person name="Li C."/>
            <person name="Wickell D."/>
            <person name="Kuo L.Y."/>
            <person name="Chen X."/>
            <person name="Nie B."/>
            <person name="Liao X."/>
            <person name="Peng D."/>
            <person name="Ji J."/>
            <person name="Jenkins J."/>
            <person name="Williams M."/>
            <person name="Shu S."/>
            <person name="Plott C."/>
            <person name="Barry K."/>
            <person name="Rajasekar S."/>
            <person name="Grimwood J."/>
            <person name="Han X."/>
            <person name="Sun S."/>
            <person name="Hou Z."/>
            <person name="He W."/>
            <person name="Dai G."/>
            <person name="Sun C."/>
            <person name="Schmutz J."/>
            <person name="Leebens-Mack J.H."/>
            <person name="Li F.W."/>
            <person name="Wang L."/>
        </authorList>
    </citation>
    <scope>NUCLEOTIDE SEQUENCE [LARGE SCALE GENOMIC DNA]</scope>
    <source>
        <strain evidence="2">cv. PW_Plant_1</strain>
    </source>
</reference>
<protein>
    <submittedName>
        <fullName evidence="1">Uncharacterized protein</fullName>
    </submittedName>
</protein>
<evidence type="ECO:0000313" key="1">
    <source>
        <dbReference type="EMBL" id="KAJ7546736.1"/>
    </source>
</evidence>
<proteinExistence type="predicted"/>
<gene>
    <name evidence="1" type="ORF">O6H91_08G052300</name>
</gene>
<accession>A0ACC2CXI9</accession>
<comment type="caution">
    <text evidence="1">The sequence shown here is derived from an EMBL/GenBank/DDBJ whole genome shotgun (WGS) entry which is preliminary data.</text>
</comment>
<keyword evidence="2" id="KW-1185">Reference proteome</keyword>
<dbReference type="EMBL" id="CM055099">
    <property type="protein sequence ID" value="KAJ7546736.1"/>
    <property type="molecule type" value="Genomic_DNA"/>
</dbReference>
<evidence type="ECO:0000313" key="2">
    <source>
        <dbReference type="Proteomes" id="UP001162992"/>
    </source>
</evidence>